<dbReference type="PANTHER" id="PTHR33175">
    <property type="entry name" value="DNA-BINDING PROTEIN HU"/>
    <property type="match status" value="1"/>
</dbReference>
<dbReference type="GO" id="GO:0030261">
    <property type="term" value="P:chromosome condensation"/>
    <property type="evidence" value="ECO:0007669"/>
    <property type="project" value="UniProtKB-KW"/>
</dbReference>
<evidence type="ECO:0000256" key="4">
    <source>
        <dbReference type="RuleBase" id="RU003939"/>
    </source>
</evidence>
<keyword evidence="3" id="KW-0067">ATP-binding</keyword>
<name>A0A0S6WBV4_VECG1</name>
<organism evidence="6 7">
    <name type="scientific">Vecturithrix granuli</name>
    <dbReference type="NCBI Taxonomy" id="1499967"/>
    <lineage>
        <taxon>Bacteria</taxon>
        <taxon>Candidatus Moduliflexota</taxon>
        <taxon>Candidatus Vecturitrichia</taxon>
        <taxon>Candidatus Vecturitrichales</taxon>
        <taxon>Candidatus Vecturitrichaceae</taxon>
        <taxon>Candidatus Vecturithrix</taxon>
    </lineage>
</organism>
<reference evidence="6 7" key="1">
    <citation type="journal article" date="2015" name="PeerJ">
        <title>First genomic representation of candidate bacterial phylum KSB3 points to enhanced environmental sensing as a trigger of wastewater bulking.</title>
        <authorList>
            <person name="Sekiguchi Y."/>
            <person name="Ohashi A."/>
            <person name="Parks D.H."/>
            <person name="Yamauchi T."/>
            <person name="Tyson G.W."/>
            <person name="Hugenholtz P."/>
        </authorList>
    </citation>
    <scope>NUCLEOTIDE SEQUENCE [LARGE SCALE GENOMIC DNA]</scope>
</reference>
<dbReference type="HOGENOM" id="CLU_105066_3_1_0"/>
<dbReference type="Pfam" id="PF00216">
    <property type="entry name" value="Bac_DNA_binding"/>
    <property type="match status" value="1"/>
</dbReference>
<dbReference type="eggNOG" id="COG0776">
    <property type="taxonomic scope" value="Bacteria"/>
</dbReference>
<feature type="region of interest" description="Disordered" evidence="5">
    <location>
        <begin position="58"/>
        <end position="92"/>
    </location>
</feature>
<dbReference type="InterPro" id="IPR020816">
    <property type="entry name" value="Histone-like_DNA-bd_CS"/>
</dbReference>
<gene>
    <name evidence="6" type="ORF">U27_01981</name>
</gene>
<dbReference type="InterPro" id="IPR017441">
    <property type="entry name" value="Protein_kinase_ATP_BS"/>
</dbReference>
<evidence type="ECO:0000256" key="5">
    <source>
        <dbReference type="SAM" id="MobiDB-lite"/>
    </source>
</evidence>
<sequence>MNKDSLIAAMAEKSGLTRKDCESGLNAFIESISDALAKKEKVTLIGFGTFSVVTRASRTGRNPSTGAPMEIPAKDVPKFSPGTSLKDKVAGK</sequence>
<protein>
    <submittedName>
        <fullName evidence="6">Bacterial nucleoid protein Hbs</fullName>
    </submittedName>
</protein>
<dbReference type="SUPFAM" id="SSF47729">
    <property type="entry name" value="IHF-like DNA-binding proteins"/>
    <property type="match status" value="1"/>
</dbReference>
<evidence type="ECO:0000256" key="2">
    <source>
        <dbReference type="ARBA" id="ARBA00023125"/>
    </source>
</evidence>
<comment type="similarity">
    <text evidence="4">Belongs to the bacterial histone-like protein family.</text>
</comment>
<accession>A0A0S6WBV4</accession>
<dbReference type="AlphaFoldDB" id="A0A0S6WBV4"/>
<keyword evidence="1" id="KW-0226">DNA condensation</keyword>
<dbReference type="GO" id="GO:0005829">
    <property type="term" value="C:cytosol"/>
    <property type="evidence" value="ECO:0007669"/>
    <property type="project" value="TreeGrafter"/>
</dbReference>
<keyword evidence="3" id="KW-0547">Nucleotide-binding</keyword>
<dbReference type="PROSITE" id="PS00107">
    <property type="entry name" value="PROTEIN_KINASE_ATP"/>
    <property type="match status" value="1"/>
</dbReference>
<evidence type="ECO:0000256" key="1">
    <source>
        <dbReference type="ARBA" id="ARBA00023067"/>
    </source>
</evidence>
<dbReference type="Gene3D" id="4.10.520.10">
    <property type="entry name" value="IHF-like DNA-binding proteins"/>
    <property type="match status" value="1"/>
</dbReference>
<dbReference type="GO" id="GO:0030527">
    <property type="term" value="F:structural constituent of chromatin"/>
    <property type="evidence" value="ECO:0007669"/>
    <property type="project" value="InterPro"/>
</dbReference>
<dbReference type="PRINTS" id="PR01727">
    <property type="entry name" value="DNABINDINGHU"/>
</dbReference>
<keyword evidence="7" id="KW-1185">Reference proteome</keyword>
<dbReference type="PROSITE" id="PS00045">
    <property type="entry name" value="HISTONE_LIKE"/>
    <property type="match status" value="1"/>
</dbReference>
<evidence type="ECO:0000313" key="6">
    <source>
        <dbReference type="EMBL" id="GAK55150.1"/>
    </source>
</evidence>
<dbReference type="CDD" id="cd13831">
    <property type="entry name" value="HU"/>
    <property type="match status" value="1"/>
</dbReference>
<dbReference type="GO" id="GO:0005524">
    <property type="term" value="F:ATP binding"/>
    <property type="evidence" value="ECO:0007669"/>
    <property type="project" value="UniProtKB-UniRule"/>
</dbReference>
<dbReference type="PANTHER" id="PTHR33175:SF3">
    <property type="entry name" value="DNA-BINDING PROTEIN HU-BETA"/>
    <property type="match status" value="1"/>
</dbReference>
<dbReference type="InterPro" id="IPR010992">
    <property type="entry name" value="IHF-like_DNA-bd_dom_sf"/>
</dbReference>
<dbReference type="Proteomes" id="UP000030661">
    <property type="component" value="Unassembled WGS sequence"/>
</dbReference>
<proteinExistence type="inferred from homology"/>
<feature type="binding site" evidence="3">
    <location>
        <position position="74"/>
    </location>
    <ligand>
        <name>ATP</name>
        <dbReference type="ChEBI" id="CHEBI:30616"/>
    </ligand>
</feature>
<dbReference type="SMART" id="SM00411">
    <property type="entry name" value="BHL"/>
    <property type="match status" value="1"/>
</dbReference>
<evidence type="ECO:0000313" key="7">
    <source>
        <dbReference type="Proteomes" id="UP000030661"/>
    </source>
</evidence>
<dbReference type="GO" id="GO:0003677">
    <property type="term" value="F:DNA binding"/>
    <property type="evidence" value="ECO:0007669"/>
    <property type="project" value="UniProtKB-KW"/>
</dbReference>
<dbReference type="EMBL" id="DF820463">
    <property type="protein sequence ID" value="GAK55150.1"/>
    <property type="molecule type" value="Genomic_DNA"/>
</dbReference>
<dbReference type="STRING" id="1499967.U27_01981"/>
<dbReference type="InterPro" id="IPR000119">
    <property type="entry name" value="Hist_DNA-bd"/>
</dbReference>
<keyword evidence="2" id="KW-0238">DNA-binding</keyword>
<evidence type="ECO:0000256" key="3">
    <source>
        <dbReference type="PROSITE-ProRule" id="PRU10141"/>
    </source>
</evidence>